<feature type="compositionally biased region" description="Low complexity" evidence="1">
    <location>
        <begin position="235"/>
        <end position="251"/>
    </location>
</feature>
<gene>
    <name evidence="2" type="ORF">BD289DRAFT_445538</name>
</gene>
<sequence>MKTSTSQRSSYRWPTTLEQRAREIQRLSQECAQWKKLCYQYKAAYEQQQVEKQAQQEQCASSDKAQSNMEHYLRCEISRLQDTVGRQERALEGWRRSREYHNQQCHSSSRKRNGGARGGRRCGYGYDYGYDYDYGSSDEEDGDGDCHGRRGASSARGDRGAECSGCSECYVEEGPPRYDAVYAAPSPPLAEGSRPQYQGMSSRHVHFDDGDQYCPSSSSSMNLDYDGSDAGPSGQGYDSRYGSYGYSGQSD</sequence>
<evidence type="ECO:0000313" key="2">
    <source>
        <dbReference type="EMBL" id="PSR77310.1"/>
    </source>
</evidence>
<evidence type="ECO:0000313" key="3">
    <source>
        <dbReference type="Proteomes" id="UP000241462"/>
    </source>
</evidence>
<feature type="region of interest" description="Disordered" evidence="1">
    <location>
        <begin position="181"/>
        <end position="251"/>
    </location>
</feature>
<dbReference type="Proteomes" id="UP000241462">
    <property type="component" value="Unassembled WGS sequence"/>
</dbReference>
<feature type="region of interest" description="Disordered" evidence="1">
    <location>
        <begin position="138"/>
        <end position="164"/>
    </location>
</feature>
<accession>A0A2T2ZUR9</accession>
<reference evidence="2 3" key="1">
    <citation type="journal article" date="2018" name="Mycol. Prog.">
        <title>Coniella lustricola, a new species from submerged detritus.</title>
        <authorList>
            <person name="Raudabaugh D.B."/>
            <person name="Iturriaga T."/>
            <person name="Carver A."/>
            <person name="Mondo S."/>
            <person name="Pangilinan J."/>
            <person name="Lipzen A."/>
            <person name="He G."/>
            <person name="Amirebrahimi M."/>
            <person name="Grigoriev I.V."/>
            <person name="Miller A.N."/>
        </authorList>
    </citation>
    <scope>NUCLEOTIDE SEQUENCE [LARGE SCALE GENOMIC DNA]</scope>
    <source>
        <strain evidence="2 3">B22-T-1</strain>
    </source>
</reference>
<dbReference type="AlphaFoldDB" id="A0A2T2ZUR9"/>
<evidence type="ECO:0000256" key="1">
    <source>
        <dbReference type="SAM" id="MobiDB-lite"/>
    </source>
</evidence>
<keyword evidence="3" id="KW-1185">Reference proteome</keyword>
<protein>
    <submittedName>
        <fullName evidence="2">Uncharacterized protein</fullName>
    </submittedName>
</protein>
<organism evidence="2 3">
    <name type="scientific">Coniella lustricola</name>
    <dbReference type="NCBI Taxonomy" id="2025994"/>
    <lineage>
        <taxon>Eukaryota</taxon>
        <taxon>Fungi</taxon>
        <taxon>Dikarya</taxon>
        <taxon>Ascomycota</taxon>
        <taxon>Pezizomycotina</taxon>
        <taxon>Sordariomycetes</taxon>
        <taxon>Sordariomycetidae</taxon>
        <taxon>Diaporthales</taxon>
        <taxon>Schizoparmaceae</taxon>
        <taxon>Coniella</taxon>
    </lineage>
</organism>
<proteinExistence type="predicted"/>
<dbReference type="EMBL" id="KZ678661">
    <property type="protein sequence ID" value="PSR77310.1"/>
    <property type="molecule type" value="Genomic_DNA"/>
</dbReference>
<dbReference type="InParanoid" id="A0A2T2ZUR9"/>
<name>A0A2T2ZUR9_9PEZI</name>